<dbReference type="InParanoid" id="A0A0Q9XFE5"/>
<name>A0A0Q9XFE5_DROMO</name>
<feature type="compositionally biased region" description="Polar residues" evidence="1">
    <location>
        <begin position="9"/>
        <end position="20"/>
    </location>
</feature>
<dbReference type="AlphaFoldDB" id="A0A0Q9XFE5"/>
<feature type="region of interest" description="Disordered" evidence="1">
    <location>
        <begin position="1"/>
        <end position="54"/>
    </location>
</feature>
<evidence type="ECO:0000313" key="2">
    <source>
        <dbReference type="EMBL" id="KRG07263.1"/>
    </source>
</evidence>
<accession>A0A0Q9XFE5</accession>
<sequence>MLTIPRSLAQIQPSSGSRGTAISIAIGDRRDRPALTAATPNQSPVGENRNLSGS</sequence>
<evidence type="ECO:0000313" key="3">
    <source>
        <dbReference type="Proteomes" id="UP000009192"/>
    </source>
</evidence>
<proteinExistence type="predicted"/>
<dbReference type="KEGG" id="dmo:Dmoj_GI25563"/>
<gene>
    <name evidence="2" type="primary">Dmoj\GI25563</name>
    <name evidence="2" type="ORF">Dmoj_GI25563</name>
</gene>
<dbReference type="Proteomes" id="UP000009192">
    <property type="component" value="Unassembled WGS sequence"/>
</dbReference>
<reference evidence="2 3" key="1">
    <citation type="journal article" date="2007" name="Nature">
        <title>Evolution of genes and genomes on the Drosophila phylogeny.</title>
        <authorList>
            <consortium name="Drosophila 12 Genomes Consortium"/>
            <person name="Clark A.G."/>
            <person name="Eisen M.B."/>
            <person name="Smith D.R."/>
            <person name="Bergman C.M."/>
            <person name="Oliver B."/>
            <person name="Markow T.A."/>
            <person name="Kaufman T.C."/>
            <person name="Kellis M."/>
            <person name="Gelbart W."/>
            <person name="Iyer V.N."/>
            <person name="Pollard D.A."/>
            <person name="Sackton T.B."/>
            <person name="Larracuente A.M."/>
            <person name="Singh N.D."/>
            <person name="Abad J.P."/>
            <person name="Abt D.N."/>
            <person name="Adryan B."/>
            <person name="Aguade M."/>
            <person name="Akashi H."/>
            <person name="Anderson W.W."/>
            <person name="Aquadro C.F."/>
            <person name="Ardell D.H."/>
            <person name="Arguello R."/>
            <person name="Artieri C.G."/>
            <person name="Barbash D.A."/>
            <person name="Barker D."/>
            <person name="Barsanti P."/>
            <person name="Batterham P."/>
            <person name="Batzoglou S."/>
            <person name="Begun D."/>
            <person name="Bhutkar A."/>
            <person name="Blanco E."/>
            <person name="Bosak S.A."/>
            <person name="Bradley R.K."/>
            <person name="Brand A.D."/>
            <person name="Brent M.R."/>
            <person name="Brooks A.N."/>
            <person name="Brown R.H."/>
            <person name="Butlin R.K."/>
            <person name="Caggese C."/>
            <person name="Calvi B.R."/>
            <person name="Bernardo de Carvalho A."/>
            <person name="Caspi A."/>
            <person name="Castrezana S."/>
            <person name="Celniker S.E."/>
            <person name="Chang J.L."/>
            <person name="Chapple C."/>
            <person name="Chatterji S."/>
            <person name="Chinwalla A."/>
            <person name="Civetta A."/>
            <person name="Clifton S.W."/>
            <person name="Comeron J.M."/>
            <person name="Costello J.C."/>
            <person name="Coyne J.A."/>
            <person name="Daub J."/>
            <person name="David R.G."/>
            <person name="Delcher A.L."/>
            <person name="Delehaunty K."/>
            <person name="Do C.B."/>
            <person name="Ebling H."/>
            <person name="Edwards K."/>
            <person name="Eickbush T."/>
            <person name="Evans J.D."/>
            <person name="Filipski A."/>
            <person name="Findeiss S."/>
            <person name="Freyhult E."/>
            <person name="Fulton L."/>
            <person name="Fulton R."/>
            <person name="Garcia A.C."/>
            <person name="Gardiner A."/>
            <person name="Garfield D.A."/>
            <person name="Garvin B.E."/>
            <person name="Gibson G."/>
            <person name="Gilbert D."/>
            <person name="Gnerre S."/>
            <person name="Godfrey J."/>
            <person name="Good R."/>
            <person name="Gotea V."/>
            <person name="Gravely B."/>
            <person name="Greenberg A.J."/>
            <person name="Griffiths-Jones S."/>
            <person name="Gross S."/>
            <person name="Guigo R."/>
            <person name="Gustafson E.A."/>
            <person name="Haerty W."/>
            <person name="Hahn M.W."/>
            <person name="Halligan D.L."/>
            <person name="Halpern A.L."/>
            <person name="Halter G.M."/>
            <person name="Han M.V."/>
            <person name="Heger A."/>
            <person name="Hillier L."/>
            <person name="Hinrichs A.S."/>
            <person name="Holmes I."/>
            <person name="Hoskins R.A."/>
            <person name="Hubisz M.J."/>
            <person name="Hultmark D."/>
            <person name="Huntley M.A."/>
            <person name="Jaffe D.B."/>
            <person name="Jagadeeshan S."/>
            <person name="Jeck W.R."/>
            <person name="Johnson J."/>
            <person name="Jones C.D."/>
            <person name="Jordan W.C."/>
            <person name="Karpen G.H."/>
            <person name="Kataoka E."/>
            <person name="Keightley P.D."/>
            <person name="Kheradpour P."/>
            <person name="Kirkness E.F."/>
            <person name="Koerich L.B."/>
            <person name="Kristiansen K."/>
            <person name="Kudrna D."/>
            <person name="Kulathinal R.J."/>
            <person name="Kumar S."/>
            <person name="Kwok R."/>
            <person name="Lander E."/>
            <person name="Langley C.H."/>
            <person name="Lapoint R."/>
            <person name="Lazzaro B.P."/>
            <person name="Lee S.J."/>
            <person name="Levesque L."/>
            <person name="Li R."/>
            <person name="Lin C.F."/>
            <person name="Lin M.F."/>
            <person name="Lindblad-Toh K."/>
            <person name="Llopart A."/>
            <person name="Long M."/>
            <person name="Low L."/>
            <person name="Lozovsky E."/>
            <person name="Lu J."/>
            <person name="Luo M."/>
            <person name="Machado C.A."/>
            <person name="Makalowski W."/>
            <person name="Marzo M."/>
            <person name="Matsuda M."/>
            <person name="Matzkin L."/>
            <person name="McAllister B."/>
            <person name="McBride C.S."/>
            <person name="McKernan B."/>
            <person name="McKernan K."/>
            <person name="Mendez-Lago M."/>
            <person name="Minx P."/>
            <person name="Mollenhauer M.U."/>
            <person name="Montooth K."/>
            <person name="Mount S.M."/>
            <person name="Mu X."/>
            <person name="Myers E."/>
            <person name="Negre B."/>
            <person name="Newfeld S."/>
            <person name="Nielsen R."/>
            <person name="Noor M.A."/>
            <person name="O'Grady P."/>
            <person name="Pachter L."/>
            <person name="Papaceit M."/>
            <person name="Parisi M.J."/>
            <person name="Parisi M."/>
            <person name="Parts L."/>
            <person name="Pedersen J.S."/>
            <person name="Pesole G."/>
            <person name="Phillippy A.M."/>
            <person name="Ponting C.P."/>
            <person name="Pop M."/>
            <person name="Porcelli D."/>
            <person name="Powell J.R."/>
            <person name="Prohaska S."/>
            <person name="Pruitt K."/>
            <person name="Puig M."/>
            <person name="Quesneville H."/>
            <person name="Ram K.R."/>
            <person name="Rand D."/>
            <person name="Rasmussen M.D."/>
            <person name="Reed L.K."/>
            <person name="Reenan R."/>
            <person name="Reily A."/>
            <person name="Remington K.A."/>
            <person name="Rieger T.T."/>
            <person name="Ritchie M.G."/>
            <person name="Robin C."/>
            <person name="Rogers Y.H."/>
            <person name="Rohde C."/>
            <person name="Rozas J."/>
            <person name="Rubenfield M.J."/>
            <person name="Ruiz A."/>
            <person name="Russo S."/>
            <person name="Salzberg S.L."/>
            <person name="Sanchez-Gracia A."/>
            <person name="Saranga D.J."/>
            <person name="Sato H."/>
            <person name="Schaeffer S.W."/>
            <person name="Schatz M.C."/>
            <person name="Schlenke T."/>
            <person name="Schwartz R."/>
            <person name="Segarra C."/>
            <person name="Singh R.S."/>
            <person name="Sirot L."/>
            <person name="Sirota M."/>
            <person name="Sisneros N.B."/>
            <person name="Smith C.D."/>
            <person name="Smith T.F."/>
            <person name="Spieth J."/>
            <person name="Stage D.E."/>
            <person name="Stark A."/>
            <person name="Stephan W."/>
            <person name="Strausberg R.L."/>
            <person name="Strempel S."/>
            <person name="Sturgill D."/>
            <person name="Sutton G."/>
            <person name="Sutton G.G."/>
            <person name="Tao W."/>
            <person name="Teichmann S."/>
            <person name="Tobari Y.N."/>
            <person name="Tomimura Y."/>
            <person name="Tsolas J.M."/>
            <person name="Valente V.L."/>
            <person name="Venter E."/>
            <person name="Venter J.C."/>
            <person name="Vicario S."/>
            <person name="Vieira F.G."/>
            <person name="Vilella A.J."/>
            <person name="Villasante A."/>
            <person name="Walenz B."/>
            <person name="Wang J."/>
            <person name="Wasserman M."/>
            <person name="Watts T."/>
            <person name="Wilson D."/>
            <person name="Wilson R.K."/>
            <person name="Wing R.A."/>
            <person name="Wolfner M.F."/>
            <person name="Wong A."/>
            <person name="Wong G.K."/>
            <person name="Wu C.I."/>
            <person name="Wu G."/>
            <person name="Yamamoto D."/>
            <person name="Yang H.P."/>
            <person name="Yang S.P."/>
            <person name="Yorke J.A."/>
            <person name="Yoshida K."/>
            <person name="Zdobnov E."/>
            <person name="Zhang P."/>
            <person name="Zhang Y."/>
            <person name="Zimin A.V."/>
            <person name="Baldwin J."/>
            <person name="Abdouelleil A."/>
            <person name="Abdulkadir J."/>
            <person name="Abebe A."/>
            <person name="Abera B."/>
            <person name="Abreu J."/>
            <person name="Acer S.C."/>
            <person name="Aftuck L."/>
            <person name="Alexander A."/>
            <person name="An P."/>
            <person name="Anderson E."/>
            <person name="Anderson S."/>
            <person name="Arachi H."/>
            <person name="Azer M."/>
            <person name="Bachantsang P."/>
            <person name="Barry A."/>
            <person name="Bayul T."/>
            <person name="Berlin A."/>
            <person name="Bessette D."/>
            <person name="Bloom T."/>
            <person name="Blye J."/>
            <person name="Boguslavskiy L."/>
            <person name="Bonnet C."/>
            <person name="Boukhgalter B."/>
            <person name="Bourzgui I."/>
            <person name="Brown A."/>
            <person name="Cahill P."/>
            <person name="Channer S."/>
            <person name="Cheshatsang Y."/>
            <person name="Chuda L."/>
            <person name="Citroen M."/>
            <person name="Collymore A."/>
            <person name="Cooke P."/>
            <person name="Costello M."/>
            <person name="D'Aco K."/>
            <person name="Daza R."/>
            <person name="De Haan G."/>
            <person name="DeGray S."/>
            <person name="DeMaso C."/>
            <person name="Dhargay N."/>
            <person name="Dooley K."/>
            <person name="Dooley E."/>
            <person name="Doricent M."/>
            <person name="Dorje P."/>
            <person name="Dorjee K."/>
            <person name="Dupes A."/>
            <person name="Elong R."/>
            <person name="Falk J."/>
            <person name="Farina A."/>
            <person name="Faro S."/>
            <person name="Ferguson D."/>
            <person name="Fisher S."/>
            <person name="Foley C.D."/>
            <person name="Franke A."/>
            <person name="Friedrich D."/>
            <person name="Gadbois L."/>
            <person name="Gearin G."/>
            <person name="Gearin C.R."/>
            <person name="Giannoukos G."/>
            <person name="Goode T."/>
            <person name="Graham J."/>
            <person name="Grandbois E."/>
            <person name="Grewal S."/>
            <person name="Gyaltsen K."/>
            <person name="Hafez N."/>
            <person name="Hagos B."/>
            <person name="Hall J."/>
            <person name="Henson C."/>
            <person name="Hollinger A."/>
            <person name="Honan T."/>
            <person name="Huard M.D."/>
            <person name="Hughes L."/>
            <person name="Hurhula B."/>
            <person name="Husby M.E."/>
            <person name="Kamat A."/>
            <person name="Kanga B."/>
            <person name="Kashin S."/>
            <person name="Khazanovich D."/>
            <person name="Kisner P."/>
            <person name="Lance K."/>
            <person name="Lara M."/>
            <person name="Lee W."/>
            <person name="Lennon N."/>
            <person name="Letendre F."/>
            <person name="LeVine R."/>
            <person name="Lipovsky A."/>
            <person name="Liu X."/>
            <person name="Liu J."/>
            <person name="Liu S."/>
            <person name="Lokyitsang T."/>
            <person name="Lokyitsang Y."/>
            <person name="Lubonja R."/>
            <person name="Lui A."/>
            <person name="MacDonald P."/>
            <person name="Magnisalis V."/>
            <person name="Maru K."/>
            <person name="Matthews C."/>
            <person name="McCusker W."/>
            <person name="McDonough S."/>
            <person name="Mehta T."/>
            <person name="Meldrim J."/>
            <person name="Meneus L."/>
            <person name="Mihai O."/>
            <person name="Mihalev A."/>
            <person name="Mihova T."/>
            <person name="Mittelman R."/>
            <person name="Mlenga V."/>
            <person name="Montmayeur A."/>
            <person name="Mulrain L."/>
            <person name="Navidi A."/>
            <person name="Naylor J."/>
            <person name="Negash T."/>
            <person name="Nguyen T."/>
            <person name="Nguyen N."/>
            <person name="Nicol R."/>
            <person name="Norbu C."/>
            <person name="Norbu N."/>
            <person name="Novod N."/>
            <person name="O'Neill B."/>
            <person name="Osman S."/>
            <person name="Markiewicz E."/>
            <person name="Oyono O.L."/>
            <person name="Patti C."/>
            <person name="Phunkhang P."/>
            <person name="Pierre F."/>
            <person name="Priest M."/>
            <person name="Raghuraman S."/>
            <person name="Rege F."/>
            <person name="Reyes R."/>
            <person name="Rise C."/>
            <person name="Rogov P."/>
            <person name="Ross K."/>
            <person name="Ryan E."/>
            <person name="Settipalli S."/>
            <person name="Shea T."/>
            <person name="Sherpa N."/>
            <person name="Shi L."/>
            <person name="Shih D."/>
            <person name="Sparrow T."/>
            <person name="Spaulding J."/>
            <person name="Stalker J."/>
            <person name="Stange-Thomann N."/>
            <person name="Stavropoulos S."/>
            <person name="Stone C."/>
            <person name="Strader C."/>
            <person name="Tesfaye S."/>
            <person name="Thomson T."/>
            <person name="Thoulutsang Y."/>
            <person name="Thoulutsang D."/>
            <person name="Topham K."/>
            <person name="Topping I."/>
            <person name="Tsamla T."/>
            <person name="Vassiliev H."/>
            <person name="Vo A."/>
            <person name="Wangchuk T."/>
            <person name="Wangdi T."/>
            <person name="Weiand M."/>
            <person name="Wilkinson J."/>
            <person name="Wilson A."/>
            <person name="Yadav S."/>
            <person name="Young G."/>
            <person name="Yu Q."/>
            <person name="Zembek L."/>
            <person name="Zhong D."/>
            <person name="Zimmer A."/>
            <person name="Zwirko Z."/>
            <person name="Jaffe D.B."/>
            <person name="Alvarez P."/>
            <person name="Brockman W."/>
            <person name="Butler J."/>
            <person name="Chin C."/>
            <person name="Gnerre S."/>
            <person name="Grabherr M."/>
            <person name="Kleber M."/>
            <person name="Mauceli E."/>
            <person name="MacCallum I."/>
        </authorList>
    </citation>
    <scope>NUCLEOTIDE SEQUENCE [LARGE SCALE GENOMIC DNA]</scope>
    <source>
        <strain evidence="3">Tucson 15081-1352.22</strain>
    </source>
</reference>
<protein>
    <submittedName>
        <fullName evidence="2">Uncharacterized protein</fullName>
    </submittedName>
</protein>
<keyword evidence="3" id="KW-1185">Reference proteome</keyword>
<feature type="compositionally biased region" description="Polar residues" evidence="1">
    <location>
        <begin position="38"/>
        <end position="54"/>
    </location>
</feature>
<evidence type="ECO:0000256" key="1">
    <source>
        <dbReference type="SAM" id="MobiDB-lite"/>
    </source>
</evidence>
<organism evidence="2 3">
    <name type="scientific">Drosophila mojavensis</name>
    <name type="common">Fruit fly</name>
    <dbReference type="NCBI Taxonomy" id="7230"/>
    <lineage>
        <taxon>Eukaryota</taxon>
        <taxon>Metazoa</taxon>
        <taxon>Ecdysozoa</taxon>
        <taxon>Arthropoda</taxon>
        <taxon>Hexapoda</taxon>
        <taxon>Insecta</taxon>
        <taxon>Pterygota</taxon>
        <taxon>Neoptera</taxon>
        <taxon>Endopterygota</taxon>
        <taxon>Diptera</taxon>
        <taxon>Brachycera</taxon>
        <taxon>Muscomorpha</taxon>
        <taxon>Ephydroidea</taxon>
        <taxon>Drosophilidae</taxon>
        <taxon>Drosophila</taxon>
    </lineage>
</organism>
<dbReference type="EMBL" id="CH933813">
    <property type="protein sequence ID" value="KRG07263.1"/>
    <property type="molecule type" value="Genomic_DNA"/>
</dbReference>